<dbReference type="Gene3D" id="3.20.20.10">
    <property type="entry name" value="Alanine racemase"/>
    <property type="match status" value="1"/>
</dbReference>
<reference evidence="5" key="1">
    <citation type="journal article" date="2021" name="PeerJ">
        <title>Extensive microbial diversity within the chicken gut microbiome revealed by metagenomics and culture.</title>
        <authorList>
            <person name="Gilroy R."/>
            <person name="Ravi A."/>
            <person name="Getino M."/>
            <person name="Pursley I."/>
            <person name="Horton D.L."/>
            <person name="Alikhan N.F."/>
            <person name="Baker D."/>
            <person name="Gharbi K."/>
            <person name="Hall N."/>
            <person name="Watson M."/>
            <person name="Adriaenssens E.M."/>
            <person name="Foster-Nyarko E."/>
            <person name="Jarju S."/>
            <person name="Secka A."/>
            <person name="Antonio M."/>
            <person name="Oren A."/>
            <person name="Chaudhuri R.R."/>
            <person name="La Ragione R."/>
            <person name="Hildebrand F."/>
            <person name="Pallen M.J."/>
        </authorList>
    </citation>
    <scope>NUCLEOTIDE SEQUENCE</scope>
    <source>
        <strain evidence="5">USAMLcec3-2134</strain>
    </source>
</reference>
<dbReference type="EMBL" id="DWXE01000028">
    <property type="protein sequence ID" value="HJB91416.1"/>
    <property type="molecule type" value="Genomic_DNA"/>
</dbReference>
<feature type="domain" description="Orn/DAP/Arg decarboxylase 2 N-terminal" evidence="4">
    <location>
        <begin position="20"/>
        <end position="261"/>
    </location>
</feature>
<dbReference type="InterPro" id="IPR022644">
    <property type="entry name" value="De-COase2_N"/>
</dbReference>
<protein>
    <submittedName>
        <fullName evidence="5">Pyridoxal-dependent decarboxylase</fullName>
    </submittedName>
</protein>
<dbReference type="SUPFAM" id="SSF50621">
    <property type="entry name" value="Alanine racemase C-terminal domain-like"/>
    <property type="match status" value="1"/>
</dbReference>
<dbReference type="PANTHER" id="PTHR43727">
    <property type="entry name" value="DIAMINOPIMELATE DECARBOXYLASE"/>
    <property type="match status" value="1"/>
</dbReference>
<dbReference type="PRINTS" id="PR01179">
    <property type="entry name" value="ODADCRBXLASE"/>
</dbReference>
<evidence type="ECO:0000256" key="3">
    <source>
        <dbReference type="PIRSR" id="PIRSR600183-50"/>
    </source>
</evidence>
<dbReference type="Gene3D" id="2.40.37.10">
    <property type="entry name" value="Lyase, Ornithine Decarboxylase, Chain A, domain 1"/>
    <property type="match status" value="1"/>
</dbReference>
<dbReference type="GO" id="GO:0008836">
    <property type="term" value="F:diaminopimelate decarboxylase activity"/>
    <property type="evidence" value="ECO:0007669"/>
    <property type="project" value="TreeGrafter"/>
</dbReference>
<keyword evidence="2 3" id="KW-0663">Pyridoxal phosphate</keyword>
<dbReference type="InterPro" id="IPR000183">
    <property type="entry name" value="Orn/DAP/Arg_de-COase"/>
</dbReference>
<feature type="active site" description="Proton donor" evidence="3">
    <location>
        <position position="330"/>
    </location>
</feature>
<feature type="modified residue" description="N6-(pyridoxal phosphate)lysine" evidence="3">
    <location>
        <position position="43"/>
    </location>
</feature>
<reference evidence="5" key="2">
    <citation type="submission" date="2021-04" db="EMBL/GenBank/DDBJ databases">
        <authorList>
            <person name="Gilroy R."/>
        </authorList>
    </citation>
    <scope>NUCLEOTIDE SEQUENCE</scope>
    <source>
        <strain evidence="5">USAMLcec3-2134</strain>
    </source>
</reference>
<evidence type="ECO:0000259" key="4">
    <source>
        <dbReference type="Pfam" id="PF02784"/>
    </source>
</evidence>
<name>A0A9D2SDT4_9FIRM</name>
<dbReference type="InterPro" id="IPR009006">
    <property type="entry name" value="Ala_racemase/Decarboxylase_C"/>
</dbReference>
<sequence length="405" mass="46270">MTEREYRTPCFIIDEEKLLRDFNMLKDSLEASWNHYRIGYSFKTNSLPWLVTFLKARGVMAEVVSDDEYALARWLGFADGEIIYNGPVKERASFEQALLAGGIVNLDGQRELDWLEELCGAHPDRRFLVGIRVNFNLESLCPGETTMGEEGGRFGFSYENGAFARVVERLRRTEGIEIAGLHLHSSSKSRSVDIFRAIAAMACRLKREFDLDLSYVDLGGGYCGGLPGRPQYPDYFPAVAGVLREEFTPERTALIVEPGISLLSSATTFVTQVLDVRDIGDRRYLITDGSRFQIDPTMIKSSYLFHLELDPSGPKERPEMERQCVSGYSCMEVDRLFELENGPELMAGDRIVYENVGGYTMSLSPLFIQYFPDVYVRREGELKKVRERWTPREYVQNCMLYQEEI</sequence>
<organism evidence="5 6">
    <name type="scientific">Candidatus Eisenbergiella merdigallinarum</name>
    <dbReference type="NCBI Taxonomy" id="2838552"/>
    <lineage>
        <taxon>Bacteria</taxon>
        <taxon>Bacillati</taxon>
        <taxon>Bacillota</taxon>
        <taxon>Clostridia</taxon>
        <taxon>Lachnospirales</taxon>
        <taxon>Lachnospiraceae</taxon>
        <taxon>Eisenbergiella</taxon>
    </lineage>
</organism>
<dbReference type="AlphaFoldDB" id="A0A9D2SDT4"/>
<accession>A0A9D2SDT4</accession>
<dbReference type="Pfam" id="PF02784">
    <property type="entry name" value="Orn_Arg_deC_N"/>
    <property type="match status" value="1"/>
</dbReference>
<gene>
    <name evidence="5" type="ORF">H9763_08110</name>
</gene>
<evidence type="ECO:0000313" key="5">
    <source>
        <dbReference type="EMBL" id="HJB91416.1"/>
    </source>
</evidence>
<dbReference type="Proteomes" id="UP000886883">
    <property type="component" value="Unassembled WGS sequence"/>
</dbReference>
<comment type="caution">
    <text evidence="5">The sequence shown here is derived from an EMBL/GenBank/DDBJ whole genome shotgun (WGS) entry which is preliminary data.</text>
</comment>
<evidence type="ECO:0000256" key="2">
    <source>
        <dbReference type="ARBA" id="ARBA00022898"/>
    </source>
</evidence>
<proteinExistence type="predicted"/>
<dbReference type="SUPFAM" id="SSF51419">
    <property type="entry name" value="PLP-binding barrel"/>
    <property type="match status" value="1"/>
</dbReference>
<dbReference type="PANTHER" id="PTHR43727:SF2">
    <property type="entry name" value="GROUP IV DECARBOXYLASE"/>
    <property type="match status" value="1"/>
</dbReference>
<comment type="cofactor">
    <cofactor evidence="1 3">
        <name>pyridoxal 5'-phosphate</name>
        <dbReference type="ChEBI" id="CHEBI:597326"/>
    </cofactor>
</comment>
<evidence type="ECO:0000256" key="1">
    <source>
        <dbReference type="ARBA" id="ARBA00001933"/>
    </source>
</evidence>
<evidence type="ECO:0000313" key="6">
    <source>
        <dbReference type="Proteomes" id="UP000886883"/>
    </source>
</evidence>
<dbReference type="InterPro" id="IPR029066">
    <property type="entry name" value="PLP-binding_barrel"/>
</dbReference>
<dbReference type="GO" id="GO:0009089">
    <property type="term" value="P:lysine biosynthetic process via diaminopimelate"/>
    <property type="evidence" value="ECO:0007669"/>
    <property type="project" value="TreeGrafter"/>
</dbReference>